<dbReference type="GO" id="GO:0043419">
    <property type="term" value="P:urea catabolic process"/>
    <property type="evidence" value="ECO:0007669"/>
    <property type="project" value="InterPro"/>
</dbReference>
<protein>
    <recommendedName>
        <fullName evidence="6">Urease accessory protein UreG</fullName>
    </recommendedName>
</protein>
<feature type="binding site" evidence="6">
    <location>
        <begin position="11"/>
        <end position="18"/>
    </location>
    <ligand>
        <name>GTP</name>
        <dbReference type="ChEBI" id="CHEBI:37565"/>
    </ligand>
</feature>
<proteinExistence type="inferred from homology"/>
<evidence type="ECO:0000256" key="4">
    <source>
        <dbReference type="ARBA" id="ARBA00023134"/>
    </source>
</evidence>
<dbReference type="GO" id="GO:0005525">
    <property type="term" value="F:GTP binding"/>
    <property type="evidence" value="ECO:0007669"/>
    <property type="project" value="UniProtKB-KW"/>
</dbReference>
<dbReference type="RefSeq" id="WP_350246614.1">
    <property type="nucleotide sequence ID" value="NZ_CP132970.1"/>
</dbReference>
<dbReference type="EMBL" id="CP132970">
    <property type="protein sequence ID" value="XBW03509.1"/>
    <property type="molecule type" value="Genomic_DNA"/>
</dbReference>
<evidence type="ECO:0000256" key="1">
    <source>
        <dbReference type="ARBA" id="ARBA00005732"/>
    </source>
</evidence>
<dbReference type="NCBIfam" id="TIGR00101">
    <property type="entry name" value="ureG"/>
    <property type="match status" value="1"/>
</dbReference>
<dbReference type="InterPro" id="IPR003495">
    <property type="entry name" value="CobW/HypB/UreG_nucleotide-bd"/>
</dbReference>
<dbReference type="Gene3D" id="3.40.50.300">
    <property type="entry name" value="P-loop containing nucleotide triphosphate hydrolases"/>
    <property type="match status" value="1"/>
</dbReference>
<gene>
    <name evidence="6 8" type="primary">ureG</name>
    <name evidence="8" type="ORF">RBB84_19820</name>
</gene>
<dbReference type="InterPro" id="IPR004400">
    <property type="entry name" value="UreG"/>
</dbReference>
<dbReference type="InterPro" id="IPR027417">
    <property type="entry name" value="P-loop_NTPase"/>
</dbReference>
<evidence type="ECO:0000313" key="8">
    <source>
        <dbReference type="EMBL" id="XBW03509.1"/>
    </source>
</evidence>
<keyword evidence="3 6" id="KW-0996">Nickel insertion</keyword>
<dbReference type="GO" id="GO:0016151">
    <property type="term" value="F:nickel cation binding"/>
    <property type="evidence" value="ECO:0007669"/>
    <property type="project" value="UniProtKB-UniRule"/>
</dbReference>
<keyword evidence="2 6" id="KW-0547">Nucleotide-binding</keyword>
<keyword evidence="4 6" id="KW-0342">GTP-binding</keyword>
<comment type="function">
    <text evidence="6">Facilitates the functional incorporation of the urease nickel metallocenter. This process requires GTP hydrolysis, probably effectuated by UreG.</text>
</comment>
<dbReference type="GO" id="GO:0003924">
    <property type="term" value="F:GTPase activity"/>
    <property type="evidence" value="ECO:0007669"/>
    <property type="project" value="InterPro"/>
</dbReference>
<name>A0AAU7UUA6_9NOCA</name>
<reference evidence="8" key="1">
    <citation type="submission" date="2023-08" db="EMBL/GenBank/DDBJ databases">
        <title>The novel hydrolase IpcH responsible for the initial isoprocarb degradation step in Rhodococcus sp. D-6.</title>
        <authorList>
            <person name="Zhu Q."/>
        </authorList>
    </citation>
    <scope>NUCLEOTIDE SEQUENCE</scope>
    <source>
        <strain evidence="8">D-6</strain>
    </source>
</reference>
<organism evidence="8">
    <name type="scientific">Rhodococcus sp. D-6</name>
    <dbReference type="NCBI Taxonomy" id="1387842"/>
    <lineage>
        <taxon>Bacteria</taxon>
        <taxon>Bacillati</taxon>
        <taxon>Actinomycetota</taxon>
        <taxon>Actinomycetes</taxon>
        <taxon>Mycobacteriales</taxon>
        <taxon>Nocardiaceae</taxon>
        <taxon>Rhodococcus</taxon>
    </lineage>
</organism>
<keyword evidence="6" id="KW-0963">Cytoplasm</keyword>
<comment type="similarity">
    <text evidence="1 6">Belongs to the SIMIBI class G3E GTPase family. UreG subfamily.</text>
</comment>
<dbReference type="Pfam" id="PF02492">
    <property type="entry name" value="cobW"/>
    <property type="match status" value="1"/>
</dbReference>
<dbReference type="KEGG" id="rhox:RBB84_19820"/>
<feature type="domain" description="CobW/HypB/UreG nucleotide-binding" evidence="7">
    <location>
        <begin position="7"/>
        <end position="177"/>
    </location>
</feature>
<dbReference type="HAMAP" id="MF_01389">
    <property type="entry name" value="UreG"/>
    <property type="match status" value="1"/>
</dbReference>
<evidence type="ECO:0000256" key="3">
    <source>
        <dbReference type="ARBA" id="ARBA00022988"/>
    </source>
</evidence>
<dbReference type="PANTHER" id="PTHR31715">
    <property type="entry name" value="UREASE ACCESSORY PROTEIN G"/>
    <property type="match status" value="1"/>
</dbReference>
<dbReference type="PANTHER" id="PTHR31715:SF0">
    <property type="entry name" value="UREASE ACCESSORY PROTEIN G"/>
    <property type="match status" value="1"/>
</dbReference>
<evidence type="ECO:0000256" key="2">
    <source>
        <dbReference type="ARBA" id="ARBA00022741"/>
    </source>
</evidence>
<keyword evidence="5 6" id="KW-0143">Chaperone</keyword>
<dbReference type="AlphaFoldDB" id="A0AAU7UUA6"/>
<accession>A0AAU7UUA6</accession>
<evidence type="ECO:0000256" key="6">
    <source>
        <dbReference type="HAMAP-Rule" id="MF_01389"/>
    </source>
</evidence>
<comment type="subunit">
    <text evidence="6">Homodimer. UreD, UreF and UreG form a complex that acts as a GTP-hydrolysis-dependent molecular chaperone, activating the urease apoprotein by helping to assemble the nickel containing metallocenter of UreC. The UreE protein probably delivers the nickel.</text>
</comment>
<evidence type="ECO:0000259" key="7">
    <source>
        <dbReference type="Pfam" id="PF02492"/>
    </source>
</evidence>
<dbReference type="GO" id="GO:0005737">
    <property type="term" value="C:cytoplasm"/>
    <property type="evidence" value="ECO:0007669"/>
    <property type="project" value="UniProtKB-SubCell"/>
</dbReference>
<dbReference type="SUPFAM" id="SSF52540">
    <property type="entry name" value="P-loop containing nucleoside triphosphate hydrolases"/>
    <property type="match status" value="1"/>
</dbReference>
<comment type="subcellular location">
    <subcellularLocation>
        <location evidence="6">Cytoplasm</location>
    </subcellularLocation>
</comment>
<sequence length="208" mass="22141">MTEAIRIGIGGPVGSGKTRLLERLLPMFQAAGIDIAVITNDLMTDEDAQRVRRSGLIDPQRVLAVETGACPHTAIREDPSANLTAVARLEHSFPGLQVVLIESGGDNLAATFTSDLVDYWIFVIDTAAGDDIPRKKGIGMLQADLLVINKIDLAPLVGADLDRMRSDVAHARPGKPSVFTDLGSGTGLDELFELIVRGAMLENMASAP</sequence>
<evidence type="ECO:0000256" key="5">
    <source>
        <dbReference type="ARBA" id="ARBA00023186"/>
    </source>
</evidence>
<dbReference type="PIRSF" id="PIRSF005624">
    <property type="entry name" value="Ni-bind_GTPase"/>
    <property type="match status" value="1"/>
</dbReference>